<gene>
    <name evidence="11" type="ORF">PML95_08165</name>
</gene>
<comment type="subcellular location">
    <subcellularLocation>
        <location evidence="1">Cell membrane</location>
        <topology evidence="1">Peripheral membrane protein</topology>
    </subcellularLocation>
</comment>
<evidence type="ECO:0000313" key="12">
    <source>
        <dbReference type="Proteomes" id="UP001179600"/>
    </source>
</evidence>
<dbReference type="Proteomes" id="UP001179600">
    <property type="component" value="Chromosome"/>
</dbReference>
<dbReference type="PANTHER" id="PTHR43297">
    <property type="entry name" value="OLIGOPEPTIDE TRANSPORT ATP-BINDING PROTEIN APPD"/>
    <property type="match status" value="1"/>
</dbReference>
<dbReference type="InterPro" id="IPR003593">
    <property type="entry name" value="AAA+_ATPase"/>
</dbReference>
<evidence type="ECO:0000256" key="3">
    <source>
        <dbReference type="ARBA" id="ARBA00022448"/>
    </source>
</evidence>
<reference evidence="11" key="1">
    <citation type="submission" date="2023-01" db="EMBL/GenBank/DDBJ databases">
        <title>Oxazolidinone resistance genes in florfenicol resistant enterococci from beef cattle and veal calves at slaughter.</title>
        <authorList>
            <person name="Biggel M."/>
        </authorList>
    </citation>
    <scope>NUCLEOTIDE SEQUENCE</scope>
    <source>
        <strain evidence="11">K204-1</strain>
    </source>
</reference>
<evidence type="ECO:0000256" key="2">
    <source>
        <dbReference type="ARBA" id="ARBA00005417"/>
    </source>
</evidence>
<dbReference type="PROSITE" id="PS50893">
    <property type="entry name" value="ABC_TRANSPORTER_2"/>
    <property type="match status" value="1"/>
</dbReference>
<evidence type="ECO:0000259" key="10">
    <source>
        <dbReference type="PROSITE" id="PS50893"/>
    </source>
</evidence>
<keyword evidence="4" id="KW-1003">Cell membrane</keyword>
<keyword evidence="8" id="KW-1278">Translocase</keyword>
<dbReference type="InterPro" id="IPR017871">
    <property type="entry name" value="ABC_transporter-like_CS"/>
</dbReference>
<proteinExistence type="inferred from homology"/>
<keyword evidence="9" id="KW-0472">Membrane</keyword>
<dbReference type="InterPro" id="IPR013563">
    <property type="entry name" value="Oligopep_ABC_C"/>
</dbReference>
<organism evidence="11 12">
    <name type="scientific">Vagococcus lutrae</name>
    <dbReference type="NCBI Taxonomy" id="81947"/>
    <lineage>
        <taxon>Bacteria</taxon>
        <taxon>Bacillati</taxon>
        <taxon>Bacillota</taxon>
        <taxon>Bacilli</taxon>
        <taxon>Lactobacillales</taxon>
        <taxon>Enterococcaceae</taxon>
        <taxon>Vagococcus</taxon>
    </lineage>
</organism>
<comment type="similarity">
    <text evidence="2">Belongs to the ABC transporter superfamily.</text>
</comment>
<evidence type="ECO:0000256" key="1">
    <source>
        <dbReference type="ARBA" id="ARBA00004202"/>
    </source>
</evidence>
<evidence type="ECO:0000256" key="9">
    <source>
        <dbReference type="ARBA" id="ARBA00023136"/>
    </source>
</evidence>
<dbReference type="GO" id="GO:0005886">
    <property type="term" value="C:plasma membrane"/>
    <property type="evidence" value="ECO:0007669"/>
    <property type="project" value="UniProtKB-SubCell"/>
</dbReference>
<dbReference type="FunFam" id="3.40.50.300:FF:000016">
    <property type="entry name" value="Oligopeptide ABC transporter ATP-binding component"/>
    <property type="match status" value="1"/>
</dbReference>
<dbReference type="InterPro" id="IPR003439">
    <property type="entry name" value="ABC_transporter-like_ATP-bd"/>
</dbReference>
<dbReference type="Gene3D" id="3.40.50.300">
    <property type="entry name" value="P-loop containing nucleotide triphosphate hydrolases"/>
    <property type="match status" value="1"/>
</dbReference>
<dbReference type="GO" id="GO:0005524">
    <property type="term" value="F:ATP binding"/>
    <property type="evidence" value="ECO:0007669"/>
    <property type="project" value="UniProtKB-KW"/>
</dbReference>
<evidence type="ECO:0000256" key="8">
    <source>
        <dbReference type="ARBA" id="ARBA00022967"/>
    </source>
</evidence>
<feature type="domain" description="ABC transporter" evidence="10">
    <location>
        <begin position="9"/>
        <end position="254"/>
    </location>
</feature>
<evidence type="ECO:0000313" key="11">
    <source>
        <dbReference type="EMBL" id="WCG23644.1"/>
    </source>
</evidence>
<dbReference type="SUPFAM" id="SSF52540">
    <property type="entry name" value="P-loop containing nucleoside triphosphate hydrolases"/>
    <property type="match status" value="1"/>
</dbReference>
<dbReference type="InterPro" id="IPR050388">
    <property type="entry name" value="ABC_Ni/Peptide_Import"/>
</dbReference>
<name>A0AAF0BH14_9ENTE</name>
<dbReference type="Pfam" id="PF00005">
    <property type="entry name" value="ABC_tran"/>
    <property type="match status" value="1"/>
</dbReference>
<keyword evidence="3" id="KW-0813">Transport</keyword>
<sequence>MEVENILEVRDLNVTIQHPLTKENTRILKNLSLNVTKGKITGVVGESGSGKSMLMKSIKGLLPDTATISYQSFIYQNQDVKLSGHNSLSITMIFQDPMTSLNPLRTIGYHLLEVIRRFHTKLSKQEQFEKAVEELEKVGISQPTLRMKQYPHELSGGMRQRVLIAMAFLTNADLLIADEPTTALDVTIQAQILALIKERQLKEGLTVLFVTHDFGVVASICEEVKVMYQGRIVEEGTVEDIFYQARHPYTKGLLRAIPSTPGVPLYSMAKDRQSFENSEDASMKKINDRHYVLTEEVTH</sequence>
<evidence type="ECO:0000256" key="6">
    <source>
        <dbReference type="ARBA" id="ARBA00022741"/>
    </source>
</evidence>
<keyword evidence="6" id="KW-0547">Nucleotide-binding</keyword>
<evidence type="ECO:0000256" key="5">
    <source>
        <dbReference type="ARBA" id="ARBA00022519"/>
    </source>
</evidence>
<dbReference type="SMART" id="SM00382">
    <property type="entry name" value="AAA"/>
    <property type="match status" value="1"/>
</dbReference>
<keyword evidence="7 11" id="KW-0067">ATP-binding</keyword>
<dbReference type="GO" id="GO:0015833">
    <property type="term" value="P:peptide transport"/>
    <property type="evidence" value="ECO:0007669"/>
    <property type="project" value="InterPro"/>
</dbReference>
<dbReference type="PANTHER" id="PTHR43297:SF14">
    <property type="entry name" value="ATPASE AAA-TYPE CORE DOMAIN-CONTAINING PROTEIN"/>
    <property type="match status" value="1"/>
</dbReference>
<dbReference type="CDD" id="cd03257">
    <property type="entry name" value="ABC_NikE_OppD_transporters"/>
    <property type="match status" value="1"/>
</dbReference>
<dbReference type="Pfam" id="PF08352">
    <property type="entry name" value="oligo_HPY"/>
    <property type="match status" value="1"/>
</dbReference>
<dbReference type="AlphaFoldDB" id="A0AAF0BH14"/>
<accession>A0AAF0BH14</accession>
<dbReference type="PROSITE" id="PS00211">
    <property type="entry name" value="ABC_TRANSPORTER_1"/>
    <property type="match status" value="1"/>
</dbReference>
<dbReference type="InterPro" id="IPR027417">
    <property type="entry name" value="P-loop_NTPase"/>
</dbReference>
<dbReference type="GO" id="GO:0016887">
    <property type="term" value="F:ATP hydrolysis activity"/>
    <property type="evidence" value="ECO:0007669"/>
    <property type="project" value="InterPro"/>
</dbReference>
<keyword evidence="5" id="KW-0997">Cell inner membrane</keyword>
<evidence type="ECO:0000256" key="7">
    <source>
        <dbReference type="ARBA" id="ARBA00022840"/>
    </source>
</evidence>
<dbReference type="EMBL" id="CP116507">
    <property type="protein sequence ID" value="WCG23644.1"/>
    <property type="molecule type" value="Genomic_DNA"/>
</dbReference>
<evidence type="ECO:0000256" key="4">
    <source>
        <dbReference type="ARBA" id="ARBA00022475"/>
    </source>
</evidence>
<protein>
    <submittedName>
        <fullName evidence="11">ABC transporter ATP-binding protein</fullName>
    </submittedName>
</protein>